<comment type="caution">
    <text evidence="1">The sequence shown here is derived from an EMBL/GenBank/DDBJ whole genome shotgun (WGS) entry which is preliminary data.</text>
</comment>
<reference evidence="1 2" key="1">
    <citation type="journal article" date="2012" name="ISME J.">
        <title>Nitrification expanded: discovery, physiology and genomics of a nitrite-oxidizing bacterium from the phylum Chloroflexi.</title>
        <authorList>
            <person name="Sorokin D.Y."/>
            <person name="Lucker S."/>
            <person name="Vejmelkova D."/>
            <person name="Kostrikina N.A."/>
            <person name="Kleerebezem R."/>
            <person name="Rijpstra W.I."/>
            <person name="Damste J.S."/>
            <person name="Le Paslier D."/>
            <person name="Muyzer G."/>
            <person name="Wagner M."/>
            <person name="van Loosdrecht M.C."/>
            <person name="Daims H."/>
        </authorList>
    </citation>
    <scope>NUCLEOTIDE SEQUENCE [LARGE SCALE GENOMIC DNA]</scope>
    <source>
        <strain evidence="2">none</strain>
    </source>
</reference>
<accession>I4EJR2</accession>
<dbReference type="Proteomes" id="UP000004221">
    <property type="component" value="Unassembled WGS sequence"/>
</dbReference>
<evidence type="ECO:0000313" key="2">
    <source>
        <dbReference type="Proteomes" id="UP000004221"/>
    </source>
</evidence>
<evidence type="ECO:0000313" key="1">
    <source>
        <dbReference type="EMBL" id="CCF84924.1"/>
    </source>
</evidence>
<proteinExistence type="predicted"/>
<keyword evidence="2" id="KW-1185">Reference proteome</keyword>
<dbReference type="RefSeq" id="WP_008479466.1">
    <property type="nucleotide sequence ID" value="NZ_CAGS01000358.1"/>
</dbReference>
<dbReference type="EMBL" id="CAGS01000358">
    <property type="protein sequence ID" value="CCF84924.1"/>
    <property type="molecule type" value="Genomic_DNA"/>
</dbReference>
<organism evidence="1 2">
    <name type="scientific">Nitrolancea hollandica Lb</name>
    <dbReference type="NCBI Taxonomy" id="1129897"/>
    <lineage>
        <taxon>Bacteria</taxon>
        <taxon>Pseudomonadati</taxon>
        <taxon>Thermomicrobiota</taxon>
        <taxon>Thermomicrobia</taxon>
        <taxon>Sphaerobacterales</taxon>
        <taxon>Sphaerobacterineae</taxon>
        <taxon>Sphaerobacteraceae</taxon>
        <taxon>Nitrolancea</taxon>
    </lineage>
</organism>
<protein>
    <submittedName>
        <fullName evidence="1">Uncharacterized protein</fullName>
    </submittedName>
</protein>
<name>I4EJR2_9BACT</name>
<dbReference type="AlphaFoldDB" id="I4EJR2"/>
<sequence length="114" mass="12569">MNHFEAFHTGSDPDGTERYLFAVDGRTFGIKAKPSLHDSGHYVAKLSEITRNELPDVIETEEAPSLIDAVFAAIRAAVLISDNGCMRCGQPTGASVDEISRDRRMALWHLMNAH</sequence>
<gene>
    <name evidence="1" type="ORF">NITHO_4200007</name>
</gene>